<dbReference type="PANTHER" id="PTHR43646">
    <property type="entry name" value="GLYCOSYLTRANSFERASE"/>
    <property type="match status" value="1"/>
</dbReference>
<evidence type="ECO:0000313" key="9">
    <source>
        <dbReference type="Proteomes" id="UP001223016"/>
    </source>
</evidence>
<keyword evidence="3" id="KW-0997">Cell inner membrane</keyword>
<comment type="caution">
    <text evidence="8">The sequence shown here is derived from an EMBL/GenBank/DDBJ whole genome shotgun (WGS) entry which is preliminary data.</text>
</comment>
<feature type="domain" description="Glycosyltransferase 2-like" evidence="7">
    <location>
        <begin position="4"/>
        <end position="142"/>
    </location>
</feature>
<evidence type="ECO:0000256" key="4">
    <source>
        <dbReference type="ARBA" id="ARBA00022676"/>
    </source>
</evidence>
<evidence type="ECO:0000256" key="5">
    <source>
        <dbReference type="ARBA" id="ARBA00022679"/>
    </source>
</evidence>
<dbReference type="EMBL" id="JAUQOO010000001">
    <property type="protein sequence ID" value="MDO7925603.1"/>
    <property type="molecule type" value="Genomic_DNA"/>
</dbReference>
<comment type="subcellular location">
    <subcellularLocation>
        <location evidence="1">Cell membrane</location>
    </subcellularLocation>
</comment>
<keyword evidence="9" id="KW-1185">Reference proteome</keyword>
<evidence type="ECO:0000256" key="2">
    <source>
        <dbReference type="ARBA" id="ARBA00022475"/>
    </source>
</evidence>
<dbReference type="Gene3D" id="3.90.550.10">
    <property type="entry name" value="Spore Coat Polysaccharide Biosynthesis Protein SpsA, Chain A"/>
    <property type="match status" value="1"/>
</dbReference>
<evidence type="ECO:0000313" key="8">
    <source>
        <dbReference type="EMBL" id="MDO7925603.1"/>
    </source>
</evidence>
<evidence type="ECO:0000259" key="7">
    <source>
        <dbReference type="Pfam" id="PF00535"/>
    </source>
</evidence>
<dbReference type="EC" id="2.4.-.-" evidence="8"/>
<dbReference type="RefSeq" id="WP_201019577.1">
    <property type="nucleotide sequence ID" value="NZ_JAUQOO010000001.1"/>
</dbReference>
<evidence type="ECO:0000256" key="6">
    <source>
        <dbReference type="ARBA" id="ARBA00023136"/>
    </source>
</evidence>
<dbReference type="GO" id="GO:0016757">
    <property type="term" value="F:glycosyltransferase activity"/>
    <property type="evidence" value="ECO:0007669"/>
    <property type="project" value="UniProtKB-KW"/>
</dbReference>
<reference evidence="8 9" key="1">
    <citation type="submission" date="2023-07" db="EMBL/GenBank/DDBJ databases">
        <title>Identification of four novel Pseudomonas species associated with bacterial leaf spot of cucurbits.</title>
        <authorList>
            <person name="Fullem K.R."/>
        </authorList>
    </citation>
    <scope>NUCLEOTIDE SEQUENCE [LARGE SCALE GENOMIC DNA]</scope>
    <source>
        <strain evidence="8 9">KFB 138</strain>
    </source>
</reference>
<keyword evidence="6" id="KW-0472">Membrane</keyword>
<proteinExistence type="predicted"/>
<organism evidence="8 9">
    <name type="scientific">Pseudomonas serbiensis</name>
    <dbReference type="NCBI Taxonomy" id="3064350"/>
    <lineage>
        <taxon>Bacteria</taxon>
        <taxon>Pseudomonadati</taxon>
        <taxon>Pseudomonadota</taxon>
        <taxon>Gammaproteobacteria</taxon>
        <taxon>Pseudomonadales</taxon>
        <taxon>Pseudomonadaceae</taxon>
        <taxon>Pseudomonas</taxon>
    </lineage>
</organism>
<dbReference type="Pfam" id="PF00535">
    <property type="entry name" value="Glycos_transf_2"/>
    <property type="match status" value="1"/>
</dbReference>
<evidence type="ECO:0000256" key="1">
    <source>
        <dbReference type="ARBA" id="ARBA00004236"/>
    </source>
</evidence>
<keyword evidence="4 8" id="KW-0328">Glycosyltransferase</keyword>
<dbReference type="Proteomes" id="UP001223016">
    <property type="component" value="Unassembled WGS sequence"/>
</dbReference>
<evidence type="ECO:0000256" key="3">
    <source>
        <dbReference type="ARBA" id="ARBA00022519"/>
    </source>
</evidence>
<protein>
    <submittedName>
        <fullName evidence="8">Glycosyltransferase</fullName>
        <ecNumber evidence="8">2.4.-.-</ecNumber>
    </submittedName>
</protein>
<keyword evidence="5 8" id="KW-0808">Transferase</keyword>
<dbReference type="SUPFAM" id="SSF53448">
    <property type="entry name" value="Nucleotide-diphospho-sugar transferases"/>
    <property type="match status" value="1"/>
</dbReference>
<dbReference type="PANTHER" id="PTHR43646:SF2">
    <property type="entry name" value="GLYCOSYLTRANSFERASE 2-LIKE DOMAIN-CONTAINING PROTEIN"/>
    <property type="match status" value="1"/>
</dbReference>
<sequence>MIGILLPVHNEEKLLGACLESLLLASRHPGLNGEPVTILVVLDSCTDHSADIALEHGVITLDLKARNVGQARAAGARYLLAHGARWLASTDGDSNVATDWLVEQLALNADAVCGTVTLAMQNNGLSATAQRLFEQHYQHREGHRHIHGANLGVSASAYLRAGGFPFLACHEDVHLVRQLERSGARIAWSCRPQVTTSTRLDPRASGGFGDYLRLLSEGSSESGH</sequence>
<accession>A0ABT9CJE3</accession>
<name>A0ABT9CJE3_9PSED</name>
<dbReference type="InterPro" id="IPR029044">
    <property type="entry name" value="Nucleotide-diphossugar_trans"/>
</dbReference>
<dbReference type="InterPro" id="IPR001173">
    <property type="entry name" value="Glyco_trans_2-like"/>
</dbReference>
<gene>
    <name evidence="8" type="ORF">Q6A51_02355</name>
</gene>
<keyword evidence="2" id="KW-1003">Cell membrane</keyword>